<protein>
    <submittedName>
        <fullName evidence="1">Uncharacterized protein</fullName>
    </submittedName>
</protein>
<dbReference type="EMBL" id="JRRC01499253">
    <property type="protein sequence ID" value="KHG08506.1"/>
    <property type="molecule type" value="Genomic_DNA"/>
</dbReference>
<evidence type="ECO:0000313" key="1">
    <source>
        <dbReference type="EMBL" id="KHG08506.1"/>
    </source>
</evidence>
<gene>
    <name evidence="1" type="ORF">F383_35838</name>
</gene>
<dbReference type="AlphaFoldDB" id="A0A0B0NBR6"/>
<name>A0A0B0NBR6_GOSAR</name>
<evidence type="ECO:0000313" key="2">
    <source>
        <dbReference type="Proteomes" id="UP000032142"/>
    </source>
</evidence>
<comment type="caution">
    <text evidence="1">The sequence shown here is derived from an EMBL/GenBank/DDBJ whole genome shotgun (WGS) entry which is preliminary data.</text>
</comment>
<keyword evidence="2" id="KW-1185">Reference proteome</keyword>
<accession>A0A0B0NBR6</accession>
<sequence length="27" mass="3238">MLCWLLVWSTCTMLEPLMRIRDSKPTI</sequence>
<dbReference type="Proteomes" id="UP000032142">
    <property type="component" value="Unassembled WGS sequence"/>
</dbReference>
<organism evidence="1 2">
    <name type="scientific">Gossypium arboreum</name>
    <name type="common">Tree cotton</name>
    <name type="synonym">Gossypium nanking</name>
    <dbReference type="NCBI Taxonomy" id="29729"/>
    <lineage>
        <taxon>Eukaryota</taxon>
        <taxon>Viridiplantae</taxon>
        <taxon>Streptophyta</taxon>
        <taxon>Embryophyta</taxon>
        <taxon>Tracheophyta</taxon>
        <taxon>Spermatophyta</taxon>
        <taxon>Magnoliopsida</taxon>
        <taxon>eudicotyledons</taxon>
        <taxon>Gunneridae</taxon>
        <taxon>Pentapetalae</taxon>
        <taxon>rosids</taxon>
        <taxon>malvids</taxon>
        <taxon>Malvales</taxon>
        <taxon>Malvaceae</taxon>
        <taxon>Malvoideae</taxon>
        <taxon>Gossypium</taxon>
    </lineage>
</organism>
<proteinExistence type="predicted"/>
<reference evidence="2" key="1">
    <citation type="submission" date="2014-09" db="EMBL/GenBank/DDBJ databases">
        <authorList>
            <person name="Mudge J."/>
            <person name="Ramaraj T."/>
            <person name="Lindquist I.E."/>
            <person name="Bharti A.K."/>
            <person name="Sundararajan A."/>
            <person name="Cameron C.T."/>
            <person name="Woodward J.E."/>
            <person name="May G.D."/>
            <person name="Brubaker C."/>
            <person name="Broadhvest J."/>
            <person name="Wilkins T.A."/>
        </authorList>
    </citation>
    <scope>NUCLEOTIDE SEQUENCE</scope>
    <source>
        <strain evidence="2">cv. AKA8401</strain>
    </source>
</reference>